<gene>
    <name evidence="2" type="ORF">J8273_0138</name>
</gene>
<feature type="region of interest" description="Disordered" evidence="1">
    <location>
        <begin position="224"/>
        <end position="274"/>
    </location>
</feature>
<proteinExistence type="predicted"/>
<evidence type="ECO:0000256" key="1">
    <source>
        <dbReference type="SAM" id="MobiDB-lite"/>
    </source>
</evidence>
<dbReference type="AlphaFoldDB" id="A0A8J6EAM9"/>
<feature type="compositionally biased region" description="Polar residues" evidence="1">
    <location>
        <begin position="31"/>
        <end position="43"/>
    </location>
</feature>
<dbReference type="Proteomes" id="UP000717585">
    <property type="component" value="Unassembled WGS sequence"/>
</dbReference>
<organism evidence="2 3">
    <name type="scientific">Carpediemonas membranifera</name>
    <dbReference type="NCBI Taxonomy" id="201153"/>
    <lineage>
        <taxon>Eukaryota</taxon>
        <taxon>Metamonada</taxon>
        <taxon>Carpediemonas-like organisms</taxon>
        <taxon>Carpediemonas</taxon>
    </lineage>
</organism>
<evidence type="ECO:0000313" key="2">
    <source>
        <dbReference type="EMBL" id="KAG9394930.1"/>
    </source>
</evidence>
<reference evidence="2" key="1">
    <citation type="submission" date="2021-05" db="EMBL/GenBank/DDBJ databases">
        <title>A free-living protist that lacks canonical eukaryotic 1 DNA replication and segregation systems.</title>
        <authorList>
            <person name="Salas-Leiva D.E."/>
            <person name="Tromer E.C."/>
            <person name="Curtis B.A."/>
            <person name="Jerlstrom-Hultqvist J."/>
            <person name="Kolisko M."/>
            <person name="Yi Z."/>
            <person name="Salas-Leiva J.S."/>
            <person name="Gallot-Lavallee L."/>
            <person name="Kops G.J.P.L."/>
            <person name="Archibald J.M."/>
            <person name="Simpson A.G.B."/>
            <person name="Roger A.J."/>
        </authorList>
    </citation>
    <scope>NUCLEOTIDE SEQUENCE</scope>
    <source>
        <strain evidence="2">BICM</strain>
    </source>
</reference>
<sequence length="332" mass="37061">MSAVSLTSPERPFQPDHWAQNLRSGHEDLRSSSIGLQEPSSPSIGKLNNEDDLERRNRLLNILSELKAEEMNPDVMYADEAPNTPTGPKTWKEYALALKGEAHASHEEHVDEELPPAILPEPGETYPCLDVQYYVEEGKTDQLYLAVRDAVLSRLPERLIPVYQALRPADATPPEVPSFMQQTKSGAAKTRPDVPPRPKKKVPAKINPHAPYLQPTVASLTRTESTVHENLRRQAQQSMVKERTPKLSHTQRLSEAEQPRPGKARTADSGGQWASLFVGIPPPPPAGPDATPQEARLAMLRRKFFQLQLREYASQLLKEVEGMTLDKDPSQC</sequence>
<evidence type="ECO:0000313" key="3">
    <source>
        <dbReference type="Proteomes" id="UP000717585"/>
    </source>
</evidence>
<feature type="region of interest" description="Disordered" evidence="1">
    <location>
        <begin position="1"/>
        <end position="52"/>
    </location>
</feature>
<keyword evidence="3" id="KW-1185">Reference proteome</keyword>
<protein>
    <submittedName>
        <fullName evidence="2">Uncharacterized protein</fullName>
    </submittedName>
</protein>
<comment type="caution">
    <text evidence="2">The sequence shown here is derived from an EMBL/GenBank/DDBJ whole genome shotgun (WGS) entry which is preliminary data.</text>
</comment>
<dbReference type="EMBL" id="JAHDYR010000012">
    <property type="protein sequence ID" value="KAG9394930.1"/>
    <property type="molecule type" value="Genomic_DNA"/>
</dbReference>
<accession>A0A8J6EAM9</accession>
<feature type="region of interest" description="Disordered" evidence="1">
    <location>
        <begin position="172"/>
        <end position="207"/>
    </location>
</feature>
<name>A0A8J6EAM9_9EUKA</name>